<dbReference type="PANTHER" id="PTHR47973">
    <property type="entry name" value="CYSTEINE-RICH RECEPTOR-LIKE PROTEIN KINASE 3"/>
    <property type="match status" value="1"/>
</dbReference>
<feature type="binding site" evidence="5">
    <location>
        <position position="67"/>
    </location>
    <ligand>
        <name>ATP</name>
        <dbReference type="ChEBI" id="CHEBI:30616"/>
    </ligand>
</feature>
<evidence type="ECO:0000256" key="4">
    <source>
        <dbReference type="ARBA" id="ARBA00022840"/>
    </source>
</evidence>
<proteinExistence type="predicted"/>
<keyword evidence="1" id="KW-0808">Transferase</keyword>
<evidence type="ECO:0000256" key="5">
    <source>
        <dbReference type="PROSITE-ProRule" id="PRU10141"/>
    </source>
</evidence>
<dbReference type="ExpressionAtlas" id="A0A3L6GDH9">
    <property type="expression patterns" value="baseline and differential"/>
</dbReference>
<keyword evidence="3" id="KW-0418">Kinase</keyword>
<gene>
    <name evidence="7" type="ORF">Zm00014a_024600</name>
</gene>
<dbReference type="Gene3D" id="3.30.200.20">
    <property type="entry name" value="Phosphorylase Kinase, domain 1"/>
    <property type="match status" value="1"/>
</dbReference>
<dbReference type="InterPro" id="IPR052059">
    <property type="entry name" value="CR_Ser/Thr_kinase"/>
</dbReference>
<evidence type="ECO:0000313" key="7">
    <source>
        <dbReference type="EMBL" id="PWZ46470.1"/>
    </source>
</evidence>
<dbReference type="PROSITE" id="PS50011">
    <property type="entry name" value="PROTEIN_KINASE_DOM"/>
    <property type="match status" value="1"/>
</dbReference>
<sequence length="283" mass="31408">MACCFLFGKKAKQTTEGDEDLHSVKVFSYSELRKATQDFSGANKIGEGGFGSVFRGVLKDGTVVAVKVLSATSRQGIREFLTELTAISDIKHENLVTLIGCCAEGSRRILVYNYLENNSLAQTLLGDTLLCDPKASTRCLYPSEVCIMPYRCSMLCYACHRRIQTWALYEQGRLEDIVDMDIGGDRDVEEACRFLKIGLLCTQDAMARRPNMTNVVRMLSGERRISVEKITRPAMISDFAELKVSSKERRPGEARSPTTAPTTKSFTTTEPFSSSETPTQSSM</sequence>
<feature type="region of interest" description="Disordered" evidence="6">
    <location>
        <begin position="242"/>
        <end position="283"/>
    </location>
</feature>
<keyword evidence="2 5" id="KW-0547">Nucleotide-binding</keyword>
<keyword evidence="4 5" id="KW-0067">ATP-binding</keyword>
<evidence type="ECO:0000256" key="1">
    <source>
        <dbReference type="ARBA" id="ARBA00022679"/>
    </source>
</evidence>
<dbReference type="GO" id="GO:0005524">
    <property type="term" value="F:ATP binding"/>
    <property type="evidence" value="ECO:0007669"/>
    <property type="project" value="UniProtKB-UniRule"/>
</dbReference>
<organism evidence="7">
    <name type="scientific">Zea mays</name>
    <name type="common">Maize</name>
    <dbReference type="NCBI Taxonomy" id="4577"/>
    <lineage>
        <taxon>Eukaryota</taxon>
        <taxon>Viridiplantae</taxon>
        <taxon>Streptophyta</taxon>
        <taxon>Embryophyta</taxon>
        <taxon>Tracheophyta</taxon>
        <taxon>Spermatophyta</taxon>
        <taxon>Magnoliopsida</taxon>
        <taxon>Liliopsida</taxon>
        <taxon>Poales</taxon>
        <taxon>Poaceae</taxon>
        <taxon>PACMAD clade</taxon>
        <taxon>Panicoideae</taxon>
        <taxon>Andropogonodae</taxon>
        <taxon>Andropogoneae</taxon>
        <taxon>Tripsacinae</taxon>
        <taxon>Zea</taxon>
    </lineage>
</organism>
<evidence type="ECO:0000256" key="3">
    <source>
        <dbReference type="ARBA" id="ARBA00022777"/>
    </source>
</evidence>
<dbReference type="SMART" id="SM00220">
    <property type="entry name" value="S_TKc"/>
    <property type="match status" value="1"/>
</dbReference>
<feature type="compositionally biased region" description="Basic and acidic residues" evidence="6">
    <location>
        <begin position="242"/>
        <end position="253"/>
    </location>
</feature>
<feature type="compositionally biased region" description="Low complexity" evidence="6">
    <location>
        <begin position="256"/>
        <end position="283"/>
    </location>
</feature>
<dbReference type="Gene3D" id="1.10.510.10">
    <property type="entry name" value="Transferase(Phosphotransferase) domain 1"/>
    <property type="match status" value="1"/>
</dbReference>
<evidence type="ECO:0000256" key="2">
    <source>
        <dbReference type="ARBA" id="ARBA00022741"/>
    </source>
</evidence>
<dbReference type="SUPFAM" id="SSF56112">
    <property type="entry name" value="Protein kinase-like (PK-like)"/>
    <property type="match status" value="1"/>
</dbReference>
<dbReference type="InterPro" id="IPR001245">
    <property type="entry name" value="Ser-Thr/Tyr_kinase_cat_dom"/>
</dbReference>
<dbReference type="InterPro" id="IPR017441">
    <property type="entry name" value="Protein_kinase_ATP_BS"/>
</dbReference>
<dbReference type="InterPro" id="IPR011009">
    <property type="entry name" value="Kinase-like_dom_sf"/>
</dbReference>
<dbReference type="Proteomes" id="UP000251960">
    <property type="component" value="Chromosome 10"/>
</dbReference>
<dbReference type="FunFam" id="3.30.200.20:FF:000225">
    <property type="entry name" value="cold-responsive protein kinase 1"/>
    <property type="match status" value="1"/>
</dbReference>
<dbReference type="InterPro" id="IPR000719">
    <property type="entry name" value="Prot_kinase_dom"/>
</dbReference>
<dbReference type="AlphaFoldDB" id="A0A3L6GDH9"/>
<dbReference type="EMBL" id="NCVQ01000002">
    <property type="protein sequence ID" value="PWZ46470.1"/>
    <property type="molecule type" value="Genomic_DNA"/>
</dbReference>
<dbReference type="GO" id="GO:0004672">
    <property type="term" value="F:protein kinase activity"/>
    <property type="evidence" value="ECO:0007669"/>
    <property type="project" value="InterPro"/>
</dbReference>
<reference evidence="7" key="1">
    <citation type="journal article" date="2018" name="Nat. Genet.">
        <title>Extensive intraspecific gene order and gene structural variations between Mo17 and other maize genomes.</title>
        <authorList>
            <person name="Sun S."/>
            <person name="Zhou Y."/>
            <person name="Chen J."/>
            <person name="Shi J."/>
            <person name="Zhao H."/>
            <person name="Zhao H."/>
            <person name="Song W."/>
            <person name="Zhang M."/>
            <person name="Cui Y."/>
            <person name="Dong X."/>
            <person name="Liu H."/>
            <person name="Ma X."/>
            <person name="Jiao Y."/>
            <person name="Wang B."/>
            <person name="Wei X."/>
            <person name="Stein J.C."/>
            <person name="Glaubitz J.C."/>
            <person name="Lu F."/>
            <person name="Yu G."/>
            <person name="Liang C."/>
            <person name="Fengler K."/>
            <person name="Li B."/>
            <person name="Rafalski A."/>
            <person name="Schnable P.S."/>
            <person name="Ware D.H."/>
            <person name="Buckler E.S."/>
            <person name="Lai J."/>
        </authorList>
    </citation>
    <scope>NUCLEOTIDE SEQUENCE [LARGE SCALE GENOMIC DNA]</scope>
    <source>
        <tissue evidence="7">Seedling</tissue>
    </source>
</reference>
<evidence type="ECO:0000256" key="6">
    <source>
        <dbReference type="SAM" id="MobiDB-lite"/>
    </source>
</evidence>
<name>A0A3L6GDH9_MAIZE</name>
<comment type="caution">
    <text evidence="7">The sequence shown here is derived from an EMBL/GenBank/DDBJ whole genome shotgun (WGS) entry which is preliminary data.</text>
</comment>
<accession>A0A3L6GDH9</accession>
<dbReference type="PROSITE" id="PS00107">
    <property type="entry name" value="PROTEIN_KINASE_ATP"/>
    <property type="match status" value="1"/>
</dbReference>
<protein>
    <submittedName>
        <fullName evidence="7">Uncharacterized protein</fullName>
    </submittedName>
</protein>
<dbReference type="Pfam" id="PF07714">
    <property type="entry name" value="PK_Tyr_Ser-Thr"/>
    <property type="match status" value="1"/>
</dbReference>